<accession>A0A6J4IVL3</accession>
<feature type="compositionally biased region" description="Basic residues" evidence="1">
    <location>
        <begin position="78"/>
        <end position="100"/>
    </location>
</feature>
<protein>
    <submittedName>
        <fullName evidence="2">Uncharacterized protein</fullName>
    </submittedName>
</protein>
<organism evidence="2">
    <name type="scientific">uncultured Acidimicrobiales bacterium</name>
    <dbReference type="NCBI Taxonomy" id="310071"/>
    <lineage>
        <taxon>Bacteria</taxon>
        <taxon>Bacillati</taxon>
        <taxon>Actinomycetota</taxon>
        <taxon>Acidimicrobiia</taxon>
        <taxon>Acidimicrobiales</taxon>
        <taxon>environmental samples</taxon>
    </lineage>
</organism>
<evidence type="ECO:0000256" key="1">
    <source>
        <dbReference type="SAM" id="MobiDB-lite"/>
    </source>
</evidence>
<name>A0A6J4IVL3_9ACTN</name>
<feature type="non-terminal residue" evidence="2">
    <location>
        <position position="1"/>
    </location>
</feature>
<reference evidence="2" key="1">
    <citation type="submission" date="2020-02" db="EMBL/GenBank/DDBJ databases">
        <authorList>
            <person name="Meier V. D."/>
        </authorList>
    </citation>
    <scope>NUCLEOTIDE SEQUENCE</scope>
    <source>
        <strain evidence="2">AVDCRST_MAG20</strain>
    </source>
</reference>
<evidence type="ECO:0000313" key="2">
    <source>
        <dbReference type="EMBL" id="CAA9261913.1"/>
    </source>
</evidence>
<feature type="non-terminal residue" evidence="2">
    <location>
        <position position="144"/>
    </location>
</feature>
<feature type="compositionally biased region" description="Gly residues" evidence="1">
    <location>
        <begin position="65"/>
        <end position="77"/>
    </location>
</feature>
<gene>
    <name evidence="2" type="ORF">AVDCRST_MAG20-2828</name>
</gene>
<feature type="compositionally biased region" description="Basic residues" evidence="1">
    <location>
        <begin position="19"/>
        <end position="42"/>
    </location>
</feature>
<sequence length="144" mass="16134">GRSAVDPPRAPAPPLARDRRPRLGRRPRRGVRPARRLRHPGRGLRPLPQRRPVEPDVLHRPRRLAGGGRGRRGGGGALRHRRRPLPHAHRGVPVAHRRGPGRQPDARRLALGARVPPTPCAGAAQLPRHRREHRRGASRSRRQV</sequence>
<dbReference type="AlphaFoldDB" id="A0A6J4IVL3"/>
<proteinExistence type="predicted"/>
<dbReference type="EMBL" id="CADCSY010000130">
    <property type="protein sequence ID" value="CAA9261913.1"/>
    <property type="molecule type" value="Genomic_DNA"/>
</dbReference>
<feature type="region of interest" description="Disordered" evidence="1">
    <location>
        <begin position="1"/>
        <end position="144"/>
    </location>
</feature>
<feature type="compositionally biased region" description="Basic residues" evidence="1">
    <location>
        <begin position="127"/>
        <end position="144"/>
    </location>
</feature>